<evidence type="ECO:0000313" key="1">
    <source>
        <dbReference type="EMBL" id="ERM02840.1"/>
    </source>
</evidence>
<proteinExistence type="predicted"/>
<dbReference type="Proteomes" id="UP000016842">
    <property type="component" value="Unassembled WGS sequence"/>
</dbReference>
<accession>U4VA38</accession>
<dbReference type="EMBL" id="ASXJ01000057">
    <property type="protein sequence ID" value="ERM02840.1"/>
    <property type="molecule type" value="Genomic_DNA"/>
</dbReference>
<protein>
    <submittedName>
        <fullName evidence="1">Uncharacterized protein</fullName>
    </submittedName>
</protein>
<name>U4VA38_9HYPH</name>
<organism evidence="1 2">
    <name type="scientific">Brucella intermedia 229E</name>
    <dbReference type="NCBI Taxonomy" id="1337887"/>
    <lineage>
        <taxon>Bacteria</taxon>
        <taxon>Pseudomonadati</taxon>
        <taxon>Pseudomonadota</taxon>
        <taxon>Alphaproteobacteria</taxon>
        <taxon>Hyphomicrobiales</taxon>
        <taxon>Brucellaceae</taxon>
        <taxon>Brucella/Ochrobactrum group</taxon>
        <taxon>Brucella</taxon>
    </lineage>
</organism>
<evidence type="ECO:0000313" key="2">
    <source>
        <dbReference type="Proteomes" id="UP000016842"/>
    </source>
</evidence>
<sequence>MDARRFDEKRNSAWRAISPFFGVALKEVRP</sequence>
<gene>
    <name evidence="1" type="ORF">Q644_14490</name>
</gene>
<reference evidence="1 2" key="1">
    <citation type="journal article" date="2014" name="FEMS Microbiol. Lett.">
        <title>Genome sequencing analysis reveals virulence-related gene content of Ochrobactrum intermedium strain 229E, a urease-positive strain isolated from the human gastric niche.</title>
        <authorList>
            <person name="Kulkarni G.J."/>
            <person name="Shetty S."/>
            <person name="Dharne M.S."/>
            <person name="Shouche Y.S."/>
        </authorList>
    </citation>
    <scope>NUCLEOTIDE SEQUENCE [LARGE SCALE GENOMIC DNA]</scope>
    <source>
        <strain evidence="1 2">229E</strain>
    </source>
</reference>
<comment type="caution">
    <text evidence="1">The sequence shown here is derived from an EMBL/GenBank/DDBJ whole genome shotgun (WGS) entry which is preliminary data.</text>
</comment>
<dbReference type="AlphaFoldDB" id="U4VA38"/>